<feature type="non-terminal residue" evidence="2">
    <location>
        <position position="299"/>
    </location>
</feature>
<feature type="compositionally biased region" description="Acidic residues" evidence="1">
    <location>
        <begin position="244"/>
        <end position="256"/>
    </location>
</feature>
<protein>
    <submittedName>
        <fullName evidence="2">Uncharacterized protein</fullName>
    </submittedName>
</protein>
<accession>A0A7J6SJ92</accession>
<feature type="compositionally biased region" description="Low complexity" evidence="1">
    <location>
        <begin position="105"/>
        <end position="134"/>
    </location>
</feature>
<keyword evidence="3" id="KW-1185">Reference proteome</keyword>
<evidence type="ECO:0000313" key="3">
    <source>
        <dbReference type="Proteomes" id="UP000553632"/>
    </source>
</evidence>
<name>A0A7J6SJ92_PEROL</name>
<dbReference type="EMBL" id="JABANO010017697">
    <property type="protein sequence ID" value="KAF4733014.1"/>
    <property type="molecule type" value="Genomic_DNA"/>
</dbReference>
<evidence type="ECO:0000313" key="2">
    <source>
        <dbReference type="EMBL" id="KAF4733014.1"/>
    </source>
</evidence>
<dbReference type="Proteomes" id="UP000553632">
    <property type="component" value="Unassembled WGS sequence"/>
</dbReference>
<proteinExistence type="predicted"/>
<evidence type="ECO:0000256" key="1">
    <source>
        <dbReference type="SAM" id="MobiDB-lite"/>
    </source>
</evidence>
<dbReference type="AlphaFoldDB" id="A0A7J6SJ92"/>
<sequence>MIPLKNCYVVYPKADGGEDGDNGHNYKNDYHDKAGYQKSNYDQDYHYPNRSWHNWNWHSGRWGNSNRYRGYNSKNWWKKSDRWSWYDDDTYYRSNKDPNPKEASAESSNEASTTTTASPTTTTTTTDGTAVATSGDIVATTTESTAPEALKAARPPLTEAPELPGGNLPWWERQRLRVRGREQLKPKIKLVPKEANTISSTPTDDADGPQSPPQTPEGDSSAKDNIESYLIPGSPEKRPTDESINVDDDFPLTEEEERVRKIILRKIAKKQQYEYQKRKASAKSTETKKRKSPSTDNDE</sequence>
<feature type="compositionally biased region" description="Basic and acidic residues" evidence="1">
    <location>
        <begin position="94"/>
        <end position="104"/>
    </location>
</feature>
<feature type="region of interest" description="Disordered" evidence="1">
    <location>
        <begin position="94"/>
        <end position="168"/>
    </location>
</feature>
<feature type="region of interest" description="Disordered" evidence="1">
    <location>
        <begin position="191"/>
        <end position="258"/>
    </location>
</feature>
<organism evidence="2 3">
    <name type="scientific">Perkinsus olseni</name>
    <name type="common">Perkinsus atlanticus</name>
    <dbReference type="NCBI Taxonomy" id="32597"/>
    <lineage>
        <taxon>Eukaryota</taxon>
        <taxon>Sar</taxon>
        <taxon>Alveolata</taxon>
        <taxon>Perkinsozoa</taxon>
        <taxon>Perkinsea</taxon>
        <taxon>Perkinsida</taxon>
        <taxon>Perkinsidae</taxon>
        <taxon>Perkinsus</taxon>
    </lineage>
</organism>
<gene>
    <name evidence="2" type="ORF">FOZ63_009614</name>
</gene>
<comment type="caution">
    <text evidence="2">The sequence shown here is derived from an EMBL/GenBank/DDBJ whole genome shotgun (WGS) entry which is preliminary data.</text>
</comment>
<reference evidence="2 3" key="1">
    <citation type="submission" date="2020-04" db="EMBL/GenBank/DDBJ databases">
        <title>Perkinsus olseni comparative genomics.</title>
        <authorList>
            <person name="Bogema D.R."/>
        </authorList>
    </citation>
    <scope>NUCLEOTIDE SEQUENCE [LARGE SCALE GENOMIC DNA]</scope>
    <source>
        <strain evidence="2 3">ATCC PRA-207</strain>
    </source>
</reference>
<feature type="region of interest" description="Disordered" evidence="1">
    <location>
        <begin position="270"/>
        <end position="299"/>
    </location>
</feature>